<dbReference type="GO" id="GO:0008925">
    <property type="term" value="F:maltose O-acetyltransferase activity"/>
    <property type="evidence" value="ECO:0007669"/>
    <property type="project" value="UniProtKB-EC"/>
</dbReference>
<dbReference type="Gene3D" id="2.160.10.10">
    <property type="entry name" value="Hexapeptide repeat proteins"/>
    <property type="match status" value="1"/>
</dbReference>
<sequence length="161" mass="17663">MIFKLLFKIENWYKTKRSEFLKVFFANCGKNVQIDSTCVILGSGGFSIGDNTYISAYTTIYARFGVSIGKNCTISSNCGISSYNHVQNSLNRIADEPNDHKYSKPVKIGNNVWIGMNACILPGVEIGDNAVIGSGSVVTKSVPANEIWVGNPARFIKKLEL</sequence>
<dbReference type="CDD" id="cd04647">
    <property type="entry name" value="LbH_MAT_like"/>
    <property type="match status" value="1"/>
</dbReference>
<dbReference type="Pfam" id="PF14602">
    <property type="entry name" value="Hexapep_2"/>
    <property type="match status" value="1"/>
</dbReference>
<accession>A0ABU3GZB4</accession>
<keyword evidence="3" id="KW-0677">Repeat</keyword>
<evidence type="ECO:0000256" key="4">
    <source>
        <dbReference type="ARBA" id="ARBA00023315"/>
    </source>
</evidence>
<comment type="similarity">
    <text evidence="1">Belongs to the transferase hexapeptide repeat family.</text>
</comment>
<name>A0ABU3GZB4_9SPHI</name>
<protein>
    <submittedName>
        <fullName evidence="5">Maltose O-acetyltransferase</fullName>
        <ecNumber evidence="5">2.3.1.79</ecNumber>
    </submittedName>
</protein>
<dbReference type="EMBL" id="JAVLVU010000001">
    <property type="protein sequence ID" value="MDT3404781.1"/>
    <property type="molecule type" value="Genomic_DNA"/>
</dbReference>
<evidence type="ECO:0000256" key="3">
    <source>
        <dbReference type="ARBA" id="ARBA00022737"/>
    </source>
</evidence>
<dbReference type="Pfam" id="PF00132">
    <property type="entry name" value="Hexapep"/>
    <property type="match status" value="1"/>
</dbReference>
<dbReference type="InterPro" id="IPR051159">
    <property type="entry name" value="Hexapeptide_acetyltransf"/>
</dbReference>
<dbReference type="Proteomes" id="UP001258315">
    <property type="component" value="Unassembled WGS sequence"/>
</dbReference>
<evidence type="ECO:0000256" key="1">
    <source>
        <dbReference type="ARBA" id="ARBA00007274"/>
    </source>
</evidence>
<keyword evidence="6" id="KW-1185">Reference proteome</keyword>
<dbReference type="EC" id="2.3.1.79" evidence="5"/>
<dbReference type="PANTHER" id="PTHR23416">
    <property type="entry name" value="SIALIC ACID SYNTHASE-RELATED"/>
    <property type="match status" value="1"/>
</dbReference>
<keyword evidence="4 5" id="KW-0012">Acyltransferase</keyword>
<evidence type="ECO:0000313" key="5">
    <source>
        <dbReference type="EMBL" id="MDT3404781.1"/>
    </source>
</evidence>
<reference evidence="6" key="1">
    <citation type="submission" date="2023-07" db="EMBL/GenBank/DDBJ databases">
        <title>Functional and genomic diversity of the sorghum phyllosphere microbiome.</title>
        <authorList>
            <person name="Shade A."/>
        </authorList>
    </citation>
    <scope>NUCLEOTIDE SEQUENCE [LARGE SCALE GENOMIC DNA]</scope>
    <source>
        <strain evidence="6">SORGH_AS_0422</strain>
    </source>
</reference>
<proteinExistence type="inferred from homology"/>
<dbReference type="InterPro" id="IPR001451">
    <property type="entry name" value="Hexapep"/>
</dbReference>
<dbReference type="PANTHER" id="PTHR23416:SF23">
    <property type="entry name" value="ACETYLTRANSFERASE C18B11.09C-RELATED"/>
    <property type="match status" value="1"/>
</dbReference>
<evidence type="ECO:0000256" key="2">
    <source>
        <dbReference type="ARBA" id="ARBA00022679"/>
    </source>
</evidence>
<comment type="caution">
    <text evidence="5">The sequence shown here is derived from an EMBL/GenBank/DDBJ whole genome shotgun (WGS) entry which is preliminary data.</text>
</comment>
<keyword evidence="2 5" id="KW-0808">Transferase</keyword>
<dbReference type="InterPro" id="IPR018357">
    <property type="entry name" value="Hexapep_transf_CS"/>
</dbReference>
<dbReference type="PROSITE" id="PS00101">
    <property type="entry name" value="HEXAPEP_TRANSFERASES"/>
    <property type="match status" value="1"/>
</dbReference>
<dbReference type="SUPFAM" id="SSF51161">
    <property type="entry name" value="Trimeric LpxA-like enzymes"/>
    <property type="match status" value="1"/>
</dbReference>
<dbReference type="InterPro" id="IPR011004">
    <property type="entry name" value="Trimer_LpxA-like_sf"/>
</dbReference>
<organism evidence="5 6">
    <name type="scientific">Mucilaginibacter terrae</name>
    <dbReference type="NCBI Taxonomy" id="1955052"/>
    <lineage>
        <taxon>Bacteria</taxon>
        <taxon>Pseudomonadati</taxon>
        <taxon>Bacteroidota</taxon>
        <taxon>Sphingobacteriia</taxon>
        <taxon>Sphingobacteriales</taxon>
        <taxon>Sphingobacteriaceae</taxon>
        <taxon>Mucilaginibacter</taxon>
    </lineage>
</organism>
<evidence type="ECO:0000313" key="6">
    <source>
        <dbReference type="Proteomes" id="UP001258315"/>
    </source>
</evidence>
<dbReference type="RefSeq" id="WP_311952462.1">
    <property type="nucleotide sequence ID" value="NZ_JAVLVU010000001.1"/>
</dbReference>
<gene>
    <name evidence="5" type="ORF">QE417_003853</name>
</gene>